<dbReference type="AlphaFoldDB" id="A0A1I7Z3A1"/>
<dbReference type="Proteomes" id="UP000095287">
    <property type="component" value="Unplaced"/>
</dbReference>
<proteinExistence type="predicted"/>
<evidence type="ECO:0000313" key="1">
    <source>
        <dbReference type="Proteomes" id="UP000095287"/>
    </source>
</evidence>
<sequence length="75" mass="8993">MLRAVRSLLLLRLTKARLDNYHLDLSPSRADLLARRRRHRSRDVRRRVMPGHHDLQSHRPVHADMSRTVQIRARK</sequence>
<evidence type="ECO:0000313" key="2">
    <source>
        <dbReference type="WBParaSite" id="L893_g22178.t1"/>
    </source>
</evidence>
<keyword evidence="1" id="KW-1185">Reference proteome</keyword>
<name>A0A1I7Z3A1_9BILA</name>
<protein>
    <submittedName>
        <fullName evidence="2">Secreted protein</fullName>
    </submittedName>
</protein>
<organism evidence="1 2">
    <name type="scientific">Steinernema glaseri</name>
    <dbReference type="NCBI Taxonomy" id="37863"/>
    <lineage>
        <taxon>Eukaryota</taxon>
        <taxon>Metazoa</taxon>
        <taxon>Ecdysozoa</taxon>
        <taxon>Nematoda</taxon>
        <taxon>Chromadorea</taxon>
        <taxon>Rhabditida</taxon>
        <taxon>Tylenchina</taxon>
        <taxon>Panagrolaimomorpha</taxon>
        <taxon>Strongyloidoidea</taxon>
        <taxon>Steinernematidae</taxon>
        <taxon>Steinernema</taxon>
    </lineage>
</organism>
<dbReference type="WBParaSite" id="L893_g22178.t1">
    <property type="protein sequence ID" value="L893_g22178.t1"/>
    <property type="gene ID" value="L893_g22178"/>
</dbReference>
<accession>A0A1I7Z3A1</accession>
<reference evidence="2" key="1">
    <citation type="submission" date="2016-11" db="UniProtKB">
        <authorList>
            <consortium name="WormBaseParasite"/>
        </authorList>
    </citation>
    <scope>IDENTIFICATION</scope>
</reference>